<keyword evidence="6 7" id="KW-0472">Membrane</keyword>
<dbReference type="InterPro" id="IPR000515">
    <property type="entry name" value="MetI-like"/>
</dbReference>
<dbReference type="InterPro" id="IPR025966">
    <property type="entry name" value="OppC_N"/>
</dbReference>
<protein>
    <submittedName>
        <fullName evidence="9">ABC transporter permease</fullName>
    </submittedName>
</protein>
<keyword evidence="2 7" id="KW-0813">Transport</keyword>
<accession>A0A3E5FP32</accession>
<evidence type="ECO:0000256" key="6">
    <source>
        <dbReference type="ARBA" id="ARBA00023136"/>
    </source>
</evidence>
<evidence type="ECO:0000256" key="7">
    <source>
        <dbReference type="RuleBase" id="RU363032"/>
    </source>
</evidence>
<dbReference type="GO" id="GO:0005886">
    <property type="term" value="C:plasma membrane"/>
    <property type="evidence" value="ECO:0007669"/>
    <property type="project" value="UniProtKB-SubCell"/>
</dbReference>
<dbReference type="GO" id="GO:0055085">
    <property type="term" value="P:transmembrane transport"/>
    <property type="evidence" value="ECO:0007669"/>
    <property type="project" value="InterPro"/>
</dbReference>
<keyword evidence="4 7" id="KW-0812">Transmembrane</keyword>
<dbReference type="Proteomes" id="UP000261087">
    <property type="component" value="Unassembled WGS sequence"/>
</dbReference>
<feature type="transmembrane region" description="Helical" evidence="7">
    <location>
        <begin position="255"/>
        <end position="275"/>
    </location>
</feature>
<keyword evidence="3" id="KW-1003">Cell membrane</keyword>
<comment type="similarity">
    <text evidence="7">Belongs to the binding-protein-dependent transport system permease family.</text>
</comment>
<dbReference type="RefSeq" id="WP_117605066.1">
    <property type="nucleotide sequence ID" value="NZ_CATZTT010000008.1"/>
</dbReference>
<dbReference type="CDD" id="cd06261">
    <property type="entry name" value="TM_PBP2"/>
    <property type="match status" value="1"/>
</dbReference>
<evidence type="ECO:0000256" key="5">
    <source>
        <dbReference type="ARBA" id="ARBA00022989"/>
    </source>
</evidence>
<gene>
    <name evidence="9" type="ORF">DXB31_07840</name>
</gene>
<feature type="transmembrane region" description="Helical" evidence="7">
    <location>
        <begin position="150"/>
        <end position="168"/>
    </location>
</feature>
<evidence type="ECO:0000313" key="10">
    <source>
        <dbReference type="Proteomes" id="UP000261087"/>
    </source>
</evidence>
<dbReference type="PROSITE" id="PS50928">
    <property type="entry name" value="ABC_TM1"/>
    <property type="match status" value="1"/>
</dbReference>
<organism evidence="9 10">
    <name type="scientific">Thomasclavelia spiroformis</name>
    <dbReference type="NCBI Taxonomy" id="29348"/>
    <lineage>
        <taxon>Bacteria</taxon>
        <taxon>Bacillati</taxon>
        <taxon>Bacillota</taxon>
        <taxon>Erysipelotrichia</taxon>
        <taxon>Erysipelotrichales</taxon>
        <taxon>Coprobacillaceae</taxon>
        <taxon>Thomasclavelia</taxon>
    </lineage>
</organism>
<feature type="transmembrane region" description="Helical" evidence="7">
    <location>
        <begin position="25"/>
        <end position="47"/>
    </location>
</feature>
<dbReference type="PANTHER" id="PTHR43386:SF1">
    <property type="entry name" value="D,D-DIPEPTIDE TRANSPORT SYSTEM PERMEASE PROTEIN DDPC-RELATED"/>
    <property type="match status" value="1"/>
</dbReference>
<reference evidence="9 10" key="1">
    <citation type="submission" date="2018-08" db="EMBL/GenBank/DDBJ databases">
        <title>A genome reference for cultivated species of the human gut microbiota.</title>
        <authorList>
            <person name="Zou Y."/>
            <person name="Xue W."/>
            <person name="Luo G."/>
        </authorList>
    </citation>
    <scope>NUCLEOTIDE SEQUENCE [LARGE SCALE GENOMIC DNA]</scope>
    <source>
        <strain evidence="9 10">OM02-6</strain>
    </source>
</reference>
<evidence type="ECO:0000313" key="9">
    <source>
        <dbReference type="EMBL" id="RGO08810.1"/>
    </source>
</evidence>
<dbReference type="Gene3D" id="1.10.3720.10">
    <property type="entry name" value="MetI-like"/>
    <property type="match status" value="1"/>
</dbReference>
<dbReference type="InterPro" id="IPR050366">
    <property type="entry name" value="BP-dependent_transpt_permease"/>
</dbReference>
<comment type="caution">
    <text evidence="9">The sequence shown here is derived from an EMBL/GenBank/DDBJ whole genome shotgun (WGS) entry which is preliminary data.</text>
</comment>
<dbReference type="InterPro" id="IPR035906">
    <property type="entry name" value="MetI-like_sf"/>
</dbReference>
<keyword evidence="5 7" id="KW-1133">Transmembrane helix</keyword>
<dbReference type="SUPFAM" id="SSF161098">
    <property type="entry name" value="MetI-like"/>
    <property type="match status" value="1"/>
</dbReference>
<name>A0A3E5FP32_9FIRM</name>
<feature type="transmembrane region" description="Helical" evidence="7">
    <location>
        <begin position="199"/>
        <end position="219"/>
    </location>
</feature>
<evidence type="ECO:0000259" key="8">
    <source>
        <dbReference type="PROSITE" id="PS50928"/>
    </source>
</evidence>
<feature type="domain" description="ABC transmembrane type-1" evidence="8">
    <location>
        <begin position="86"/>
        <end position="275"/>
    </location>
</feature>
<feature type="transmembrane region" description="Helical" evidence="7">
    <location>
        <begin position="94"/>
        <end position="114"/>
    </location>
</feature>
<dbReference type="Pfam" id="PF12911">
    <property type="entry name" value="OppC_N"/>
    <property type="match status" value="1"/>
</dbReference>
<evidence type="ECO:0000256" key="1">
    <source>
        <dbReference type="ARBA" id="ARBA00004651"/>
    </source>
</evidence>
<dbReference type="Pfam" id="PF00528">
    <property type="entry name" value="BPD_transp_1"/>
    <property type="match status" value="1"/>
</dbReference>
<feature type="transmembrane region" description="Helical" evidence="7">
    <location>
        <begin position="121"/>
        <end position="144"/>
    </location>
</feature>
<evidence type="ECO:0000256" key="3">
    <source>
        <dbReference type="ARBA" id="ARBA00022475"/>
    </source>
</evidence>
<proteinExistence type="inferred from homology"/>
<evidence type="ECO:0000256" key="4">
    <source>
        <dbReference type="ARBA" id="ARBA00022692"/>
    </source>
</evidence>
<dbReference type="PANTHER" id="PTHR43386">
    <property type="entry name" value="OLIGOPEPTIDE TRANSPORT SYSTEM PERMEASE PROTEIN APPC"/>
    <property type="match status" value="1"/>
</dbReference>
<evidence type="ECO:0000256" key="2">
    <source>
        <dbReference type="ARBA" id="ARBA00022448"/>
    </source>
</evidence>
<dbReference type="AlphaFoldDB" id="A0A3E5FP32"/>
<comment type="subcellular location">
    <subcellularLocation>
        <location evidence="1 7">Cell membrane</location>
        <topology evidence="1 7">Multi-pass membrane protein</topology>
    </subcellularLocation>
</comment>
<sequence length="288" mass="31563">MFKKKDKTYHSYWSISWNIFKKNKVAMACLGIVIILCLVALFAPWIAPYDPDAQVLTERLMPPSAQHWFGTDDLGRDIFSRIVYGCRISLSVGVVSQIIATVIGYTMGVCAGYFGGKVDAVISFIIQVFSSFPFLLFAIAIMFVLGPGLVNLYLALGLLGWASTARLIRGDVMRLKKMEYIDACKISGGSSFKIIMKHLLPNCLSTLIVTVTLGIPSAIMSEASLSFLGLGVRPPMSSWGSMISFSQPYIRSATYYSIIPGLAIIITVLAFNMLGDGLRDALDPKLRS</sequence>
<dbReference type="EMBL" id="QSVF01000018">
    <property type="protein sequence ID" value="RGO08810.1"/>
    <property type="molecule type" value="Genomic_DNA"/>
</dbReference>